<dbReference type="RefSeq" id="WP_306884350.1">
    <property type="nucleotide sequence ID" value="NZ_JAUSUL010000001.1"/>
</dbReference>
<protein>
    <recommendedName>
        <fullName evidence="1">KaiB domain-containing protein</fullName>
    </recommendedName>
</protein>
<evidence type="ECO:0000259" key="1">
    <source>
        <dbReference type="SMART" id="SM01248"/>
    </source>
</evidence>
<dbReference type="InterPro" id="IPR011649">
    <property type="entry name" value="KaiB_domain"/>
</dbReference>
<dbReference type="Proteomes" id="UP001229244">
    <property type="component" value="Unassembled WGS sequence"/>
</dbReference>
<sequence>MSGTPRLRLFVTADSPGSLAARRNLETIMEAIGIGMGEVEIVDVLKNPAAALEADVIVTPALEIVRNDRRLLIAGRLDDMDAVRARLE</sequence>
<dbReference type="SMART" id="SM01248">
    <property type="entry name" value="KaiB"/>
    <property type="match status" value="1"/>
</dbReference>
<feature type="domain" description="KaiB" evidence="1">
    <location>
        <begin position="8"/>
        <end position="87"/>
    </location>
</feature>
<dbReference type="InterPro" id="IPR036249">
    <property type="entry name" value="Thioredoxin-like_sf"/>
</dbReference>
<dbReference type="EMBL" id="JAUSUL010000001">
    <property type="protein sequence ID" value="MDQ0314569.1"/>
    <property type="molecule type" value="Genomic_DNA"/>
</dbReference>
<keyword evidence="3" id="KW-1185">Reference proteome</keyword>
<gene>
    <name evidence="2" type="ORF">J2S73_001006</name>
</gene>
<proteinExistence type="predicted"/>
<dbReference type="Pfam" id="PF07689">
    <property type="entry name" value="KaiB"/>
    <property type="match status" value="1"/>
</dbReference>
<name>A0AAE3VLZ0_9HYPH</name>
<comment type="caution">
    <text evidence="2">The sequence shown here is derived from an EMBL/GenBank/DDBJ whole genome shotgun (WGS) entry which is preliminary data.</text>
</comment>
<dbReference type="GO" id="GO:0048511">
    <property type="term" value="P:rhythmic process"/>
    <property type="evidence" value="ECO:0007669"/>
    <property type="project" value="InterPro"/>
</dbReference>
<dbReference type="SUPFAM" id="SSF52833">
    <property type="entry name" value="Thioredoxin-like"/>
    <property type="match status" value="1"/>
</dbReference>
<evidence type="ECO:0000313" key="2">
    <source>
        <dbReference type="EMBL" id="MDQ0314569.1"/>
    </source>
</evidence>
<organism evidence="2 3">
    <name type="scientific">Amorphus orientalis</name>
    <dbReference type="NCBI Taxonomy" id="649198"/>
    <lineage>
        <taxon>Bacteria</taxon>
        <taxon>Pseudomonadati</taxon>
        <taxon>Pseudomonadota</taxon>
        <taxon>Alphaproteobacteria</taxon>
        <taxon>Hyphomicrobiales</taxon>
        <taxon>Amorphaceae</taxon>
        <taxon>Amorphus</taxon>
    </lineage>
</organism>
<reference evidence="2" key="1">
    <citation type="submission" date="2023-07" db="EMBL/GenBank/DDBJ databases">
        <title>Genomic Encyclopedia of Type Strains, Phase IV (KMG-IV): sequencing the most valuable type-strain genomes for metagenomic binning, comparative biology and taxonomic classification.</title>
        <authorList>
            <person name="Goeker M."/>
        </authorList>
    </citation>
    <scope>NUCLEOTIDE SEQUENCE</scope>
    <source>
        <strain evidence="2">DSM 21202</strain>
    </source>
</reference>
<accession>A0AAE3VLZ0</accession>
<evidence type="ECO:0000313" key="3">
    <source>
        <dbReference type="Proteomes" id="UP001229244"/>
    </source>
</evidence>
<dbReference type="AlphaFoldDB" id="A0AAE3VLZ0"/>
<dbReference type="Gene3D" id="3.40.30.10">
    <property type="entry name" value="Glutaredoxin"/>
    <property type="match status" value="1"/>
</dbReference>